<proteinExistence type="predicted"/>
<sequence length="77" mass="9171">METIIERSRITGRPVELMYLSQKGIVTKRTVSVDRYNENFIIGFCHLRQAYRRFNRKNILALFPVREYKGAGRYEEA</sequence>
<dbReference type="Proteomes" id="UP000784880">
    <property type="component" value="Unassembled WGS sequence"/>
</dbReference>
<evidence type="ECO:0008006" key="3">
    <source>
        <dbReference type="Google" id="ProtNLM"/>
    </source>
</evidence>
<gene>
    <name evidence="1" type="ORF">KS419_00555</name>
</gene>
<keyword evidence="2" id="KW-1185">Reference proteome</keyword>
<organism evidence="1 2">
    <name type="scientific">Evansella tamaricis</name>
    <dbReference type="NCBI Taxonomy" id="2069301"/>
    <lineage>
        <taxon>Bacteria</taxon>
        <taxon>Bacillati</taxon>
        <taxon>Bacillota</taxon>
        <taxon>Bacilli</taxon>
        <taxon>Bacillales</taxon>
        <taxon>Bacillaceae</taxon>
        <taxon>Evansella</taxon>
    </lineage>
</organism>
<evidence type="ECO:0000313" key="2">
    <source>
        <dbReference type="Proteomes" id="UP000784880"/>
    </source>
</evidence>
<accession>A0ABS6J993</accession>
<reference evidence="1 2" key="1">
    <citation type="submission" date="2021-06" db="EMBL/GenBank/DDBJ databases">
        <title>Bacillus sp. RD4P76, an endophyte from a halophyte.</title>
        <authorList>
            <person name="Sun J.-Q."/>
        </authorList>
    </citation>
    <scope>NUCLEOTIDE SEQUENCE [LARGE SCALE GENOMIC DNA]</scope>
    <source>
        <strain evidence="1 2">CGMCC 1.15917</strain>
    </source>
</reference>
<dbReference type="EMBL" id="JAHQCS010000012">
    <property type="protein sequence ID" value="MBU9710252.1"/>
    <property type="molecule type" value="Genomic_DNA"/>
</dbReference>
<name>A0ABS6J993_9BACI</name>
<evidence type="ECO:0000313" key="1">
    <source>
        <dbReference type="EMBL" id="MBU9710252.1"/>
    </source>
</evidence>
<comment type="caution">
    <text evidence="1">The sequence shown here is derived from an EMBL/GenBank/DDBJ whole genome shotgun (WGS) entry which is preliminary data.</text>
</comment>
<protein>
    <recommendedName>
        <fullName evidence="3">WYL domain-containing protein</fullName>
    </recommendedName>
</protein>
<dbReference type="RefSeq" id="WP_217064146.1">
    <property type="nucleotide sequence ID" value="NZ_JAHQCS010000012.1"/>
</dbReference>